<sequence>MVYYIRYVYLWFVVFKAIIMNKNEFTEYVKELLEPYGSVAVCAMFGGYGIYNGGVIIGIIKSNELYFKLDLSTFMHIFNLSVLSHLYIKVKVNL</sequence>
<dbReference type="InterPro" id="IPR007076">
    <property type="entry name" value="TfoX_N"/>
</dbReference>
<name>A8F2A7_RICM5</name>
<evidence type="ECO:0000313" key="4">
    <source>
        <dbReference type="Proteomes" id="UP000001311"/>
    </source>
</evidence>
<dbReference type="EMBL" id="CP000683">
    <property type="protein sequence ID" value="ABV85043.1"/>
    <property type="molecule type" value="Genomic_DNA"/>
</dbReference>
<dbReference type="Gene3D" id="3.30.1460.30">
    <property type="entry name" value="YgaC/TfoX-N like chaperone"/>
    <property type="match status" value="1"/>
</dbReference>
<organism evidence="3 4">
    <name type="scientific">Rickettsia massiliae (strain Mtu5)</name>
    <dbReference type="NCBI Taxonomy" id="416276"/>
    <lineage>
        <taxon>Bacteria</taxon>
        <taxon>Pseudomonadati</taxon>
        <taxon>Pseudomonadota</taxon>
        <taxon>Alphaproteobacteria</taxon>
        <taxon>Rickettsiales</taxon>
        <taxon>Rickettsiaceae</taxon>
        <taxon>Rickettsieae</taxon>
        <taxon>Rickettsia</taxon>
        <taxon>spotted fever group</taxon>
    </lineage>
</organism>
<dbReference type="SUPFAM" id="SSF159894">
    <property type="entry name" value="YgaC/TfoX-N like"/>
    <property type="match status" value="1"/>
</dbReference>
<keyword evidence="1" id="KW-1133">Transmembrane helix</keyword>
<feature type="transmembrane region" description="Helical" evidence="1">
    <location>
        <begin position="7"/>
        <end position="23"/>
    </location>
</feature>
<protein>
    <submittedName>
        <fullName evidence="3">Regulator of competence-specific genes TfoX</fullName>
    </submittedName>
</protein>
<evidence type="ECO:0000313" key="3">
    <source>
        <dbReference type="EMBL" id="ABV85043.1"/>
    </source>
</evidence>
<dbReference type="Proteomes" id="UP000001311">
    <property type="component" value="Chromosome"/>
</dbReference>
<evidence type="ECO:0000256" key="1">
    <source>
        <dbReference type="SAM" id="Phobius"/>
    </source>
</evidence>
<dbReference type="KEGG" id="rms:RMA_0989"/>
<accession>A8F2A7</accession>
<proteinExistence type="predicted"/>
<keyword evidence="4" id="KW-1185">Reference proteome</keyword>
<gene>
    <name evidence="3" type="primary">tfoX</name>
    <name evidence="3" type="ordered locus">RMA_0989</name>
</gene>
<reference evidence="3 4" key="1">
    <citation type="journal article" date="2007" name="Genome Res.">
        <title>Lateral gene transfer between obligate intracellular bacteria: evidence from the Rickettsia massiliae genome.</title>
        <authorList>
            <person name="Blanc G."/>
            <person name="Ogata H."/>
            <person name="Robert C."/>
            <person name="Audic S."/>
            <person name="Claverie J.-M."/>
            <person name="Raoult D."/>
        </authorList>
    </citation>
    <scope>NUCLEOTIDE SEQUENCE [LARGE SCALE GENOMIC DNA]</scope>
    <source>
        <strain evidence="4">Mtu5</strain>
    </source>
</reference>
<evidence type="ECO:0000259" key="2">
    <source>
        <dbReference type="Pfam" id="PF04993"/>
    </source>
</evidence>
<keyword evidence="1" id="KW-0812">Transmembrane</keyword>
<keyword evidence="1" id="KW-0472">Membrane</keyword>
<dbReference type="Pfam" id="PF04993">
    <property type="entry name" value="TfoX_N"/>
    <property type="match status" value="1"/>
</dbReference>
<dbReference type="HOGENOM" id="CLU_125849_5_0_5"/>
<feature type="transmembrane region" description="Helical" evidence="1">
    <location>
        <begin position="35"/>
        <end position="59"/>
    </location>
</feature>
<feature type="domain" description="TfoX N-terminal" evidence="2">
    <location>
        <begin position="31"/>
        <end position="70"/>
    </location>
</feature>
<dbReference type="AlphaFoldDB" id="A8F2A7"/>